<dbReference type="InterPro" id="IPR027450">
    <property type="entry name" value="AlkB-like"/>
</dbReference>
<protein>
    <submittedName>
        <fullName evidence="8">Uncharacterized protein</fullName>
    </submittedName>
</protein>
<dbReference type="HOGENOM" id="CLU_026011_0_0_1"/>
<evidence type="ECO:0000259" key="6">
    <source>
        <dbReference type="PROSITE" id="PS51471"/>
    </source>
</evidence>
<accession>N1PIS8</accession>
<dbReference type="Pfam" id="PF13532">
    <property type="entry name" value="2OG-FeII_Oxy_2"/>
    <property type="match status" value="1"/>
</dbReference>
<dbReference type="FunFam" id="2.60.120.590:FF:000010">
    <property type="entry name" value="GRF zinc finger domain protein"/>
    <property type="match status" value="1"/>
</dbReference>
<feature type="domain" description="Fe2OG dioxygenase" evidence="6">
    <location>
        <begin position="265"/>
        <end position="376"/>
    </location>
</feature>
<dbReference type="PANTHER" id="PTHR31212">
    <property type="entry name" value="ALPHA-KETOGLUTARATE-DEPENDENT DIOXYGENASE ALKB HOMOLOG 3"/>
    <property type="match status" value="1"/>
</dbReference>
<feature type="compositionally biased region" description="Basic and acidic residues" evidence="5">
    <location>
        <begin position="24"/>
        <end position="34"/>
    </location>
</feature>
<evidence type="ECO:0000259" key="7">
    <source>
        <dbReference type="PROSITE" id="PS51999"/>
    </source>
</evidence>
<name>N1PIS8_DOTSN</name>
<gene>
    <name evidence="8" type="ORF">DOTSEDRAFT_72959</name>
</gene>
<evidence type="ECO:0000313" key="9">
    <source>
        <dbReference type="Proteomes" id="UP000016933"/>
    </source>
</evidence>
<dbReference type="GO" id="GO:0051213">
    <property type="term" value="F:dioxygenase activity"/>
    <property type="evidence" value="ECO:0007669"/>
    <property type="project" value="InterPro"/>
</dbReference>
<dbReference type="OMA" id="IDPHPLA"/>
<evidence type="ECO:0000256" key="1">
    <source>
        <dbReference type="ARBA" id="ARBA00022723"/>
    </source>
</evidence>
<evidence type="ECO:0000256" key="2">
    <source>
        <dbReference type="ARBA" id="ARBA00022771"/>
    </source>
</evidence>
<dbReference type="OrthoDB" id="439921at2759"/>
<keyword evidence="2 4" id="KW-0863">Zinc-finger</keyword>
<dbReference type="EMBL" id="KB446541">
    <property type="protein sequence ID" value="EME42034.1"/>
    <property type="molecule type" value="Genomic_DNA"/>
</dbReference>
<proteinExistence type="predicted"/>
<feature type="domain" description="GRF-type" evidence="7">
    <location>
        <begin position="387"/>
        <end position="432"/>
    </location>
</feature>
<dbReference type="STRING" id="675120.N1PIS8"/>
<evidence type="ECO:0000256" key="4">
    <source>
        <dbReference type="PROSITE-ProRule" id="PRU01343"/>
    </source>
</evidence>
<dbReference type="PANTHER" id="PTHR31212:SF4">
    <property type="entry name" value="ALPHA-KETOGLUTARATE-DEPENDENT DIOXYGENASE ALKB HOMOLOG 3"/>
    <property type="match status" value="1"/>
</dbReference>
<dbReference type="eggNOG" id="ENOG502QUQ4">
    <property type="taxonomic scope" value="Eukaryota"/>
</dbReference>
<dbReference type="GO" id="GO:0008270">
    <property type="term" value="F:zinc ion binding"/>
    <property type="evidence" value="ECO:0007669"/>
    <property type="project" value="UniProtKB-KW"/>
</dbReference>
<dbReference type="InterPro" id="IPR010666">
    <property type="entry name" value="Znf_GRF"/>
</dbReference>
<keyword evidence="1" id="KW-0479">Metal-binding</keyword>
<keyword evidence="9" id="KW-1185">Reference proteome</keyword>
<evidence type="ECO:0000256" key="5">
    <source>
        <dbReference type="SAM" id="MobiDB-lite"/>
    </source>
</evidence>
<dbReference type="InterPro" id="IPR032854">
    <property type="entry name" value="ALKBH3"/>
</dbReference>
<evidence type="ECO:0000313" key="8">
    <source>
        <dbReference type="EMBL" id="EME42034.1"/>
    </source>
</evidence>
<reference evidence="8 9" key="2">
    <citation type="journal article" date="2012" name="PLoS Pathog.">
        <title>Diverse lifestyles and strategies of plant pathogenesis encoded in the genomes of eighteen Dothideomycetes fungi.</title>
        <authorList>
            <person name="Ohm R.A."/>
            <person name="Feau N."/>
            <person name="Henrissat B."/>
            <person name="Schoch C.L."/>
            <person name="Horwitz B.A."/>
            <person name="Barry K.W."/>
            <person name="Condon B.J."/>
            <person name="Copeland A.C."/>
            <person name="Dhillon B."/>
            <person name="Glaser F."/>
            <person name="Hesse C.N."/>
            <person name="Kosti I."/>
            <person name="LaButti K."/>
            <person name="Lindquist E.A."/>
            <person name="Lucas S."/>
            <person name="Salamov A.A."/>
            <person name="Bradshaw R.E."/>
            <person name="Ciuffetti L."/>
            <person name="Hamelin R.C."/>
            <person name="Kema G.H.J."/>
            <person name="Lawrence C."/>
            <person name="Scott J.A."/>
            <person name="Spatafora J.W."/>
            <person name="Turgeon B.G."/>
            <person name="de Wit P.J.G.M."/>
            <person name="Zhong S."/>
            <person name="Goodwin S.B."/>
            <person name="Grigoriev I.V."/>
        </authorList>
    </citation>
    <scope>NUCLEOTIDE SEQUENCE [LARGE SCALE GENOMIC DNA]</scope>
    <source>
        <strain evidence="9">NZE10 / CBS 128990</strain>
    </source>
</reference>
<dbReference type="InterPro" id="IPR037151">
    <property type="entry name" value="AlkB-like_sf"/>
</dbReference>
<reference evidence="9" key="1">
    <citation type="journal article" date="2012" name="PLoS Genet.">
        <title>The genomes of the fungal plant pathogens Cladosporium fulvum and Dothistroma septosporum reveal adaptation to different hosts and lifestyles but also signatures of common ancestry.</title>
        <authorList>
            <person name="de Wit P.J.G.M."/>
            <person name="van der Burgt A."/>
            <person name="Oekmen B."/>
            <person name="Stergiopoulos I."/>
            <person name="Abd-Elsalam K.A."/>
            <person name="Aerts A.L."/>
            <person name="Bahkali A.H."/>
            <person name="Beenen H.G."/>
            <person name="Chettri P."/>
            <person name="Cox M.P."/>
            <person name="Datema E."/>
            <person name="de Vries R.P."/>
            <person name="Dhillon B."/>
            <person name="Ganley A.R."/>
            <person name="Griffiths S.A."/>
            <person name="Guo Y."/>
            <person name="Hamelin R.C."/>
            <person name="Henrissat B."/>
            <person name="Kabir M.S."/>
            <person name="Jashni M.K."/>
            <person name="Kema G."/>
            <person name="Klaubauf S."/>
            <person name="Lapidus A."/>
            <person name="Levasseur A."/>
            <person name="Lindquist E."/>
            <person name="Mehrabi R."/>
            <person name="Ohm R.A."/>
            <person name="Owen T.J."/>
            <person name="Salamov A."/>
            <person name="Schwelm A."/>
            <person name="Schijlen E."/>
            <person name="Sun H."/>
            <person name="van den Burg H.A."/>
            <person name="van Ham R.C.H.J."/>
            <person name="Zhang S."/>
            <person name="Goodwin S.B."/>
            <person name="Grigoriev I.V."/>
            <person name="Collemare J."/>
            <person name="Bradshaw R.E."/>
        </authorList>
    </citation>
    <scope>NUCLEOTIDE SEQUENCE [LARGE SCALE GENOMIC DNA]</scope>
    <source>
        <strain evidence="9">NZE10 / CBS 128990</strain>
    </source>
</reference>
<feature type="region of interest" description="Disordered" evidence="5">
    <location>
        <begin position="21"/>
        <end position="40"/>
    </location>
</feature>
<dbReference type="GO" id="GO:0006307">
    <property type="term" value="P:DNA alkylation repair"/>
    <property type="evidence" value="ECO:0007669"/>
    <property type="project" value="InterPro"/>
</dbReference>
<dbReference type="Proteomes" id="UP000016933">
    <property type="component" value="Unassembled WGS sequence"/>
</dbReference>
<organism evidence="8 9">
    <name type="scientific">Dothistroma septosporum (strain NZE10 / CBS 128990)</name>
    <name type="common">Red band needle blight fungus</name>
    <name type="synonym">Mycosphaerella pini</name>
    <dbReference type="NCBI Taxonomy" id="675120"/>
    <lineage>
        <taxon>Eukaryota</taxon>
        <taxon>Fungi</taxon>
        <taxon>Dikarya</taxon>
        <taxon>Ascomycota</taxon>
        <taxon>Pezizomycotina</taxon>
        <taxon>Dothideomycetes</taxon>
        <taxon>Dothideomycetidae</taxon>
        <taxon>Mycosphaerellales</taxon>
        <taxon>Mycosphaerellaceae</taxon>
        <taxon>Dothistroma</taxon>
    </lineage>
</organism>
<dbReference type="SUPFAM" id="SSF51197">
    <property type="entry name" value="Clavaminate synthase-like"/>
    <property type="match status" value="1"/>
</dbReference>
<dbReference type="Gene3D" id="2.60.120.590">
    <property type="entry name" value="Alpha-ketoglutarate-dependent dioxygenase AlkB-like"/>
    <property type="match status" value="1"/>
</dbReference>
<evidence type="ECO:0000256" key="3">
    <source>
        <dbReference type="ARBA" id="ARBA00022833"/>
    </source>
</evidence>
<keyword evidence="3" id="KW-0862">Zinc</keyword>
<dbReference type="PROSITE" id="PS51999">
    <property type="entry name" value="ZF_GRF"/>
    <property type="match status" value="1"/>
</dbReference>
<dbReference type="InterPro" id="IPR005123">
    <property type="entry name" value="Oxoglu/Fe-dep_dioxygenase_dom"/>
</dbReference>
<sequence>MRPAYTVGEATMETFLQSKPKRLKPAEEAHELARMADSGENAEDTDFKLAVLASLHPELSQEILLESLLDSGGSAVKASEALSGVFNNATERKRKVPATIGYQSSIHSFAAKSTEAKEPGRETRRLAPKKGKTLHLYSPEDIEKHTPCSIIHNFLPAELSDALLKELLGEVPTFQRGTFQMFERTVQSPHTWKFYVDTLEELKRQKTEYTYDGSLYESQLSQTTPVMLEVSGLVKESVNQQVERRMRDFQPNGERLKYQSPDTWEPNASFVNCYDGGKENVGYHSDQLTYLGPRAIIGSLSLGVGREFRVRRIVPPDASQADEQGQIAIHLPHNSLLVMHAEMQEEWKHSIAPAQAIDPHPLAKNKRLNITYRCYKDYLHPKYTPKCRCGVSCVLRCSQKQKVTRGRYMWQCYANYTPGQKGCTYFVWAEFDEEGKPPWAEGYKGNANVPILGEEFLVENSTAYP</sequence>
<dbReference type="PROSITE" id="PS51471">
    <property type="entry name" value="FE2OG_OXY"/>
    <property type="match status" value="1"/>
</dbReference>
<dbReference type="AlphaFoldDB" id="N1PIS8"/>